<accession>A0A809S7X8</accession>
<dbReference type="AlphaFoldDB" id="A0A809S7X8"/>
<sequence>MIRYLRACCIVRERDNEMAFRSDLDAVLLGALADGPLHGYAIVKSLQKNSNGLLRLGEGQLYPALHKLEQVGFVTATWDQQEGKPSRRIYRLTQAGRDELERQRTTWLKFVKSINSVLKTQ</sequence>
<dbReference type="InterPro" id="IPR005149">
    <property type="entry name" value="Tscrpt_reg_PadR_N"/>
</dbReference>
<feature type="domain" description="Transcription regulator PadR N-terminal" evidence="1">
    <location>
        <begin position="28"/>
        <end position="101"/>
    </location>
</feature>
<dbReference type="PANTHER" id="PTHR33169:SF14">
    <property type="entry name" value="TRANSCRIPTIONAL REGULATOR RV3488"/>
    <property type="match status" value="1"/>
</dbReference>
<evidence type="ECO:0000313" key="3">
    <source>
        <dbReference type="Proteomes" id="UP000662873"/>
    </source>
</evidence>
<evidence type="ECO:0000313" key="2">
    <source>
        <dbReference type="EMBL" id="BBO22571.1"/>
    </source>
</evidence>
<name>A0A809S7X8_9BACT</name>
<dbReference type="Proteomes" id="UP000662873">
    <property type="component" value="Chromosome"/>
</dbReference>
<reference evidence="2" key="1">
    <citation type="journal article" name="DNA Res.">
        <title>The physiological potential of anammox bacteria as revealed by their core genome structure.</title>
        <authorList>
            <person name="Okubo T."/>
            <person name="Toyoda A."/>
            <person name="Fukuhara K."/>
            <person name="Uchiyama I."/>
            <person name="Harigaya Y."/>
            <person name="Kuroiwa M."/>
            <person name="Suzuki T."/>
            <person name="Murakami Y."/>
            <person name="Suwa Y."/>
            <person name="Takami H."/>
        </authorList>
    </citation>
    <scope>NUCLEOTIDE SEQUENCE</scope>
    <source>
        <strain evidence="2">317325-2</strain>
    </source>
</reference>
<dbReference type="KEGG" id="npy:NPRO_01660"/>
<protein>
    <submittedName>
        <fullName evidence="2">PadR family transcriptional regulator</fullName>
    </submittedName>
</protein>
<evidence type="ECO:0000259" key="1">
    <source>
        <dbReference type="Pfam" id="PF03551"/>
    </source>
</evidence>
<dbReference type="Gene3D" id="1.10.10.10">
    <property type="entry name" value="Winged helix-like DNA-binding domain superfamily/Winged helix DNA-binding domain"/>
    <property type="match status" value="1"/>
</dbReference>
<dbReference type="SUPFAM" id="SSF46785">
    <property type="entry name" value="Winged helix' DNA-binding domain"/>
    <property type="match status" value="1"/>
</dbReference>
<organism evidence="2 3">
    <name type="scientific">Candidatus Nitrosymbiomonas proteolyticus</name>
    <dbReference type="NCBI Taxonomy" id="2608984"/>
    <lineage>
        <taxon>Bacteria</taxon>
        <taxon>Bacillati</taxon>
        <taxon>Armatimonadota</taxon>
        <taxon>Armatimonadota incertae sedis</taxon>
        <taxon>Candidatus Nitrosymbiomonas</taxon>
    </lineage>
</organism>
<dbReference type="InterPro" id="IPR036388">
    <property type="entry name" value="WH-like_DNA-bd_sf"/>
</dbReference>
<dbReference type="EMBL" id="AP021858">
    <property type="protein sequence ID" value="BBO22571.1"/>
    <property type="molecule type" value="Genomic_DNA"/>
</dbReference>
<dbReference type="Pfam" id="PF03551">
    <property type="entry name" value="PadR"/>
    <property type="match status" value="1"/>
</dbReference>
<dbReference type="InterPro" id="IPR036390">
    <property type="entry name" value="WH_DNA-bd_sf"/>
</dbReference>
<gene>
    <name evidence="2" type="ORF">NPRO_01660</name>
</gene>
<dbReference type="InterPro" id="IPR052509">
    <property type="entry name" value="Metal_resp_DNA-bind_regulator"/>
</dbReference>
<dbReference type="PANTHER" id="PTHR33169">
    <property type="entry name" value="PADR-FAMILY TRANSCRIPTIONAL REGULATOR"/>
    <property type="match status" value="1"/>
</dbReference>
<proteinExistence type="predicted"/>